<keyword evidence="9" id="KW-0325">Glycoprotein</keyword>
<evidence type="ECO:0000256" key="5">
    <source>
        <dbReference type="ARBA" id="ARBA00022989"/>
    </source>
</evidence>
<feature type="transmembrane region" description="Helical" evidence="11">
    <location>
        <begin position="156"/>
        <end position="179"/>
    </location>
</feature>
<keyword evidence="3 11" id="KW-0812">Transmembrane</keyword>
<evidence type="ECO:0000256" key="10">
    <source>
        <dbReference type="ARBA" id="ARBA00023224"/>
    </source>
</evidence>
<gene>
    <name evidence="13" type="primary">CASR_4</name>
    <name evidence="13" type="ORF">N1851_021833</name>
</gene>
<feature type="transmembrane region" description="Helical" evidence="11">
    <location>
        <begin position="78"/>
        <end position="99"/>
    </location>
</feature>
<feature type="transmembrane region" description="Helical" evidence="11">
    <location>
        <begin position="830"/>
        <end position="854"/>
    </location>
</feature>
<dbReference type="InterPro" id="IPR017978">
    <property type="entry name" value="GPCR_3_C"/>
</dbReference>
<evidence type="ECO:0000256" key="11">
    <source>
        <dbReference type="SAM" id="Phobius"/>
    </source>
</evidence>
<comment type="subcellular location">
    <subcellularLocation>
        <location evidence="1">Cell membrane</location>
        <topology evidence="1">Multi-pass membrane protein</topology>
    </subcellularLocation>
</comment>
<evidence type="ECO:0000256" key="7">
    <source>
        <dbReference type="ARBA" id="ARBA00023136"/>
    </source>
</evidence>
<feature type="domain" description="G-protein coupled receptors family 3 profile" evidence="12">
    <location>
        <begin position="41"/>
        <end position="165"/>
    </location>
</feature>
<evidence type="ECO:0000256" key="8">
    <source>
        <dbReference type="ARBA" id="ARBA00023170"/>
    </source>
</evidence>
<dbReference type="InterPro" id="IPR038550">
    <property type="entry name" value="GPCR_3_9-Cys_sf"/>
</dbReference>
<proteinExistence type="predicted"/>
<sequence length="1392" mass="154418">MSVLLSDSAECVKCSLEYWSNEDHSLCVPKVVEFLSFEETMGTLLTAISLFGASLTVIVSLVFFYFRHTPLVKASNSELSFLLLFSLTLCFLCSLTFIGRPSDWSCMLRHTAFGITFSMCMSCVLAKTVAVVIAFKAKLPKNTVPQCSLPLQRMSVFSCILVQVINQVILFSYSTIYIFQHFSSHSLVLAIISSLDPGELQYAYTMMFAIEEINNSSELLPGVTLGYSIFDSCPSIPLSVRASLKLMNGYKEGEDSCKEQSVQAVIGETTSTSTIGIASTMGPFHIPVISHSATCACLSNRKEYPSFFRTIPSDLYQSQALAKLVKHFGWTWVGAIRTNSDYGNGGMATFLKAAAKEGVCVEYSLPIYRTDPRKWFLNVVDTIKKSTSKVIVAFADGTDLDILIKELYIQNVTGLQWVGSEGWITYRYIASQVNYAVVQGAVGFAAHNAHMPELKEFLTNSRPSTQPGNQGLVELWETVFSCTLIPGADAQAQGLVTSCSGKESLRETQSRFTDVSDASLLNNIYKATYAVAHALHLLLTCQDAKGPFEDNMCADRNNIQPWQVLHYLTQVNFTTKIGETVSFDDMGDPAARYALVNWQTDESGYIHFETIGDYDASQAVGQQFKMKPGVKAIWAGQQTQVPRSICSDSCLPGSRRAFVKGKAICCFDCIPCADGEFSNSTSETAGFLAFSLAFIMFLLGKIPARTVLVSLRLSLLYSLNISMLSDAVKCDKCPPEYKSNTKRNNCDLKAIEFLTFRELMGVLLVTFSVFGACLSMTIALIFYHYRLTPIVRANNSELSFLLLFSLTLCFLCSLTFIGRPSDWSCMLRHTAFGITFVLCISCLLGKTIVVLMAFRATLPSSNVMKWFGPTQQRLSRWSEQGLALLQLLIVSSFYKSEQRVCRLMGEPEEPQLLKTGDIVLGGIFSFHSSWKNIEPTYMHRPLPLQCTRAFQFAQAMLFAIEEINNSTDLLPGIKLGYKMYDVCGSIARAVSVALSLINGNEDTASMSEKPCSGSVPAIIGVTSSSPCMAISTVIGPFHTPLVSHFATCACLSNKVRYPSFLRTIPSDYYQSRALAQMVKLFGWTWVGAIRSNDDYGNNGMAIFTETATQLGICLEYSLPFIRTDPPEQKQKIIETIRGSTSKVIIAFLNHMDMDELIEEFAHHNLTGYQWVGTEGWISDSQIAIAKGHYILDGSIGLAIRKAHVTGLREFMLDVKPLNSSGNKLFTEFWETTFGCIFNHIKQTGENQKECTGYEDLTGIKNSFSDMSLMPIFNNVYKGVYAVAHTLHNILGCGKMCSNTIASDQQAHLKKIRFKTKEGEEVYFNENGDPAAKYDIINWQPKKDGSVEFVTIGLYDASLPEDKQLNIDNLTLTWANASKQVKLFPLNNDQHRP</sequence>
<evidence type="ECO:0000256" key="6">
    <source>
        <dbReference type="ARBA" id="ARBA00023040"/>
    </source>
</evidence>
<dbReference type="GO" id="GO:0005886">
    <property type="term" value="C:plasma membrane"/>
    <property type="evidence" value="ECO:0007669"/>
    <property type="project" value="UniProtKB-SubCell"/>
</dbReference>
<dbReference type="Gene3D" id="3.40.50.2300">
    <property type="match status" value="4"/>
</dbReference>
<protein>
    <submittedName>
        <fullName evidence="13">Extracellular calcium-sensing receptor</fullName>
    </submittedName>
</protein>
<evidence type="ECO:0000256" key="4">
    <source>
        <dbReference type="ARBA" id="ARBA00022729"/>
    </source>
</evidence>
<keyword evidence="14" id="KW-1185">Reference proteome</keyword>
<keyword evidence="8 13" id="KW-0675">Receptor</keyword>
<feature type="transmembrane region" description="Helical" evidence="11">
    <location>
        <begin position="798"/>
        <end position="818"/>
    </location>
</feature>
<feature type="transmembrane region" description="Helical" evidence="11">
    <location>
        <begin position="759"/>
        <end position="786"/>
    </location>
</feature>
<feature type="domain" description="G-protein coupled receptors family 3 profile" evidence="12">
    <location>
        <begin position="760"/>
        <end position="894"/>
    </location>
</feature>
<evidence type="ECO:0000259" key="12">
    <source>
        <dbReference type="PROSITE" id="PS50259"/>
    </source>
</evidence>
<feature type="transmembrane region" description="Helical" evidence="11">
    <location>
        <begin position="111"/>
        <end position="135"/>
    </location>
</feature>
<keyword evidence="6" id="KW-0297">G-protein coupled receptor</keyword>
<dbReference type="Pfam" id="PF00003">
    <property type="entry name" value="7tm_3"/>
    <property type="match status" value="2"/>
</dbReference>
<reference evidence="13" key="1">
    <citation type="journal article" date="2023" name="Front. Mar. Sci.">
        <title>A new Merluccius polli reference genome to investigate the effects of global change in West African waters.</title>
        <authorList>
            <person name="Mateo J.L."/>
            <person name="Blanco-Fernandez C."/>
            <person name="Garcia-Vazquez E."/>
            <person name="Machado-Schiaffino G."/>
        </authorList>
    </citation>
    <scope>NUCLEOTIDE SEQUENCE</scope>
    <source>
        <strain evidence="13">C29</strain>
        <tissue evidence="13">Fin</tissue>
    </source>
</reference>
<keyword evidence="5 11" id="KW-1133">Transmembrane helix</keyword>
<dbReference type="Pfam" id="PF01094">
    <property type="entry name" value="ANF_receptor"/>
    <property type="match status" value="2"/>
</dbReference>
<dbReference type="Gene3D" id="2.10.50.30">
    <property type="entry name" value="GPCR, family 3, nine cysteines domain"/>
    <property type="match status" value="2"/>
</dbReference>
<evidence type="ECO:0000256" key="1">
    <source>
        <dbReference type="ARBA" id="ARBA00004651"/>
    </source>
</evidence>
<accession>A0AA47MJ97</accession>
<dbReference type="CDD" id="cd06364">
    <property type="entry name" value="PBP1_CaSR"/>
    <property type="match status" value="2"/>
</dbReference>
<feature type="transmembrane region" description="Helical" evidence="11">
    <location>
        <begin position="685"/>
        <end position="704"/>
    </location>
</feature>
<keyword evidence="10" id="KW-0807">Transducer</keyword>
<keyword evidence="7 11" id="KW-0472">Membrane</keyword>
<dbReference type="InterPro" id="IPR000068">
    <property type="entry name" value="GPCR_3_Ca_sens_rcpt-rel"/>
</dbReference>
<dbReference type="PRINTS" id="PR00592">
    <property type="entry name" value="CASENSINGR"/>
</dbReference>
<evidence type="ECO:0000256" key="9">
    <source>
        <dbReference type="ARBA" id="ARBA00023180"/>
    </source>
</evidence>
<dbReference type="InterPro" id="IPR028082">
    <property type="entry name" value="Peripla_BP_I"/>
</dbReference>
<organism evidence="13 14">
    <name type="scientific">Merluccius polli</name>
    <name type="common">Benguela hake</name>
    <name type="synonym">Merluccius cadenati</name>
    <dbReference type="NCBI Taxonomy" id="89951"/>
    <lineage>
        <taxon>Eukaryota</taxon>
        <taxon>Metazoa</taxon>
        <taxon>Chordata</taxon>
        <taxon>Craniata</taxon>
        <taxon>Vertebrata</taxon>
        <taxon>Euteleostomi</taxon>
        <taxon>Actinopterygii</taxon>
        <taxon>Neopterygii</taxon>
        <taxon>Teleostei</taxon>
        <taxon>Neoteleostei</taxon>
        <taxon>Acanthomorphata</taxon>
        <taxon>Zeiogadaria</taxon>
        <taxon>Gadariae</taxon>
        <taxon>Gadiformes</taxon>
        <taxon>Gadoidei</taxon>
        <taxon>Merlucciidae</taxon>
        <taxon>Merluccius</taxon>
    </lineage>
</organism>
<keyword evidence="4" id="KW-0732">Signal</keyword>
<keyword evidence="2" id="KW-1003">Cell membrane</keyword>
<evidence type="ECO:0000313" key="14">
    <source>
        <dbReference type="Proteomes" id="UP001174136"/>
    </source>
</evidence>
<evidence type="ECO:0000256" key="2">
    <source>
        <dbReference type="ARBA" id="ARBA00022475"/>
    </source>
</evidence>
<dbReference type="PANTHER" id="PTHR24061">
    <property type="entry name" value="CALCIUM-SENSING RECEPTOR-RELATED"/>
    <property type="match status" value="1"/>
</dbReference>
<dbReference type="PANTHER" id="PTHR24061:SF528">
    <property type="entry name" value="C-FAMILY ODORANT RECEPTOR OLFCD2-RELATED"/>
    <property type="match status" value="1"/>
</dbReference>
<comment type="caution">
    <text evidence="13">The sequence shown here is derived from an EMBL/GenBank/DDBJ whole genome shotgun (WGS) entry which is preliminary data.</text>
</comment>
<dbReference type="GO" id="GO:0004930">
    <property type="term" value="F:G protein-coupled receptor activity"/>
    <property type="evidence" value="ECO:0007669"/>
    <property type="project" value="UniProtKB-KW"/>
</dbReference>
<dbReference type="FunFam" id="3.40.50.2300:FF:000016">
    <property type="entry name" value="Taste 1 receptor member 2"/>
    <property type="match status" value="2"/>
</dbReference>
<dbReference type="InterPro" id="IPR011500">
    <property type="entry name" value="GPCR_3_9-Cys_dom"/>
</dbReference>
<dbReference type="PROSITE" id="PS50259">
    <property type="entry name" value="G_PROTEIN_RECEP_F3_4"/>
    <property type="match status" value="2"/>
</dbReference>
<feature type="transmembrane region" description="Helical" evidence="11">
    <location>
        <begin position="44"/>
        <end position="66"/>
    </location>
</feature>
<evidence type="ECO:0000313" key="13">
    <source>
        <dbReference type="EMBL" id="KAK0141150.1"/>
    </source>
</evidence>
<evidence type="ECO:0000256" key="3">
    <source>
        <dbReference type="ARBA" id="ARBA00022692"/>
    </source>
</evidence>
<dbReference type="EMBL" id="JAOPHQ010003982">
    <property type="protein sequence ID" value="KAK0141150.1"/>
    <property type="molecule type" value="Genomic_DNA"/>
</dbReference>
<dbReference type="Proteomes" id="UP001174136">
    <property type="component" value="Unassembled WGS sequence"/>
</dbReference>
<dbReference type="SUPFAM" id="SSF53822">
    <property type="entry name" value="Periplasmic binding protein-like I"/>
    <property type="match status" value="2"/>
</dbReference>
<dbReference type="Pfam" id="PF07562">
    <property type="entry name" value="NCD3G"/>
    <property type="match status" value="1"/>
</dbReference>
<dbReference type="PRINTS" id="PR00248">
    <property type="entry name" value="GPCRMGR"/>
</dbReference>
<dbReference type="InterPro" id="IPR000337">
    <property type="entry name" value="GPCR_3"/>
</dbReference>
<name>A0AA47MJ97_MERPO</name>
<dbReference type="InterPro" id="IPR001828">
    <property type="entry name" value="ANF_lig-bd_rcpt"/>
</dbReference>